<dbReference type="EMBL" id="AZHD01000002">
    <property type="protein sequence ID" value="OAA66558.1"/>
    <property type="molecule type" value="Genomic_DNA"/>
</dbReference>
<dbReference type="STRING" id="1081102.A0A167YQ19"/>
<protein>
    <submittedName>
        <fullName evidence="1">Chloramphenicol acetyltransferase-like domain protein</fullName>
    </submittedName>
</protein>
<accession>A0A167YQ19</accession>
<keyword evidence="2" id="KW-1185">Reference proteome</keyword>
<name>A0A167YQ19_9HYPO</name>
<dbReference type="InterPro" id="IPR023213">
    <property type="entry name" value="CAT-like_dom_sf"/>
</dbReference>
<sequence length="472" mass="52748">MFSFLSGQPKAPPRIPTDVVVPVGFFDNTIIFRTFVLYTLFVFDDVLDPQKLHESLEQLDAGELEHHIPAFFSQDRPAIAFDHVNIADVAVEHHPVGSQIPHPPRHGRPAIVGDPDNLSTLIHGPNIPTRQSDYTTTDRPQLGLRVISFQNATVVVLHWLHLTFDATAKRSLLDAWTLMLQGREHEIPEPLAPDNYILEHCGKKPTERHVLADLHVSTPGLVWWALQNVYNLAIRPQEHRMVCVPAAYLAKLRETALAELRANAHAGDDGNEMFVSEGDVLVAWFARLAISNLPRDSERTIAVQQAYQWRTVLTDLIPDNRPFLSNCVGFLVTLLPAKDILQKPLSSLASNIRKSIREQGSREQVEAYTALIREDPSNRAPPFFGNSSMQLLMLSNWQKANMYGTDLSAATARPRTTPLTPSFVQSAQGPYSFSDGIIIVGKDAEGNYWLSGNRAKGLWGQMAKMMEEEVLP</sequence>
<gene>
    <name evidence="1" type="ORF">SPI_01134</name>
</gene>
<dbReference type="GO" id="GO:0016740">
    <property type="term" value="F:transferase activity"/>
    <property type="evidence" value="ECO:0007669"/>
    <property type="project" value="UniProtKB-KW"/>
</dbReference>
<evidence type="ECO:0000313" key="2">
    <source>
        <dbReference type="Proteomes" id="UP000076874"/>
    </source>
</evidence>
<reference evidence="1 2" key="1">
    <citation type="journal article" date="2016" name="Genome Biol. Evol.">
        <title>Divergent and convergent evolution of fungal pathogenicity.</title>
        <authorList>
            <person name="Shang Y."/>
            <person name="Xiao G."/>
            <person name="Zheng P."/>
            <person name="Cen K."/>
            <person name="Zhan S."/>
            <person name="Wang C."/>
        </authorList>
    </citation>
    <scope>NUCLEOTIDE SEQUENCE [LARGE SCALE GENOMIC DNA]</scope>
    <source>
        <strain evidence="1 2">RCEF 264</strain>
    </source>
</reference>
<evidence type="ECO:0000313" key="1">
    <source>
        <dbReference type="EMBL" id="OAA66558.1"/>
    </source>
</evidence>
<organism evidence="1 2">
    <name type="scientific">Niveomyces insectorum RCEF 264</name>
    <dbReference type="NCBI Taxonomy" id="1081102"/>
    <lineage>
        <taxon>Eukaryota</taxon>
        <taxon>Fungi</taxon>
        <taxon>Dikarya</taxon>
        <taxon>Ascomycota</taxon>
        <taxon>Pezizomycotina</taxon>
        <taxon>Sordariomycetes</taxon>
        <taxon>Hypocreomycetidae</taxon>
        <taxon>Hypocreales</taxon>
        <taxon>Cordycipitaceae</taxon>
        <taxon>Niveomyces</taxon>
    </lineage>
</organism>
<dbReference type="OrthoDB" id="4870108at2759"/>
<dbReference type="AlphaFoldDB" id="A0A167YQ19"/>
<proteinExistence type="predicted"/>
<comment type="caution">
    <text evidence="1">The sequence shown here is derived from an EMBL/GenBank/DDBJ whole genome shotgun (WGS) entry which is preliminary data.</text>
</comment>
<keyword evidence="1" id="KW-0808">Transferase</keyword>
<dbReference type="Gene3D" id="3.30.559.10">
    <property type="entry name" value="Chloramphenicol acetyltransferase-like domain"/>
    <property type="match status" value="1"/>
</dbReference>
<dbReference type="Proteomes" id="UP000076874">
    <property type="component" value="Unassembled WGS sequence"/>
</dbReference>